<evidence type="ECO:0000256" key="1">
    <source>
        <dbReference type="ARBA" id="ARBA00004418"/>
    </source>
</evidence>
<comment type="similarity">
    <text evidence="2 10">Belongs to the LolA family.</text>
</comment>
<comment type="function">
    <text evidence="10">Participates in the translocation of lipoproteins from the inner membrane to the outer membrane. Only forms a complex with a lipoprotein if the residue after the N-terminal Cys is not an aspartate (The Asp acts as a targeting signal to indicate that the lipoprotein should stay in the inner membrane).</text>
</comment>
<keyword evidence="13" id="KW-1185">Reference proteome</keyword>
<keyword evidence="6 10" id="KW-0732">Signal</keyword>
<keyword evidence="7 10" id="KW-0574">Periplasm</keyword>
<dbReference type="Pfam" id="PF03548">
    <property type="entry name" value="LolA"/>
    <property type="match status" value="1"/>
</dbReference>
<dbReference type="SUPFAM" id="SSF89392">
    <property type="entry name" value="Prokaryotic lipoproteins and lipoprotein localization factors"/>
    <property type="match status" value="1"/>
</dbReference>
<evidence type="ECO:0000256" key="4">
    <source>
        <dbReference type="ARBA" id="ARBA00014035"/>
    </source>
</evidence>
<sequence length="221" mass="24335" precursor="true">MLKSFFRLSSSLILGLAAAAAQAGSGEDELRRFIGDTRTVTAQFSQVQINDRGEKLSSSSGQMVLSRPGRFRWSYMLPYEQLIVCDGEKIWMYDPDLSQVTVRPAADTLTGTPAALLAQRSTLTEEFTVSDLGKRNQAQGVLLKPRNIDGDFEAVEMWLHQGAPERMVFRDRLGNRTEVAFTDVKVNAKVDESQLHFTPPKNTEVVESSATTAPAGPPSKP</sequence>
<dbReference type="OrthoDB" id="9787361at2"/>
<name>A0A1M5KFH0_9GAMM</name>
<comment type="subcellular location">
    <subcellularLocation>
        <location evidence="1 10">Periplasm</location>
    </subcellularLocation>
</comment>
<feature type="signal peptide" evidence="10">
    <location>
        <begin position="1"/>
        <end position="23"/>
    </location>
</feature>
<dbReference type="RefSeq" id="WP_072893480.1">
    <property type="nucleotide sequence ID" value="NZ_FQWZ01000001.1"/>
</dbReference>
<evidence type="ECO:0000256" key="7">
    <source>
        <dbReference type="ARBA" id="ARBA00022764"/>
    </source>
</evidence>
<evidence type="ECO:0000256" key="10">
    <source>
        <dbReference type="HAMAP-Rule" id="MF_00240"/>
    </source>
</evidence>
<evidence type="ECO:0000256" key="5">
    <source>
        <dbReference type="ARBA" id="ARBA00022448"/>
    </source>
</evidence>
<feature type="region of interest" description="Disordered" evidence="11">
    <location>
        <begin position="196"/>
        <end position="221"/>
    </location>
</feature>
<gene>
    <name evidence="10" type="primary">lolA</name>
    <name evidence="12" type="ORF">SAMN04488068_0519</name>
</gene>
<dbReference type="GO" id="GO:0030288">
    <property type="term" value="C:outer membrane-bounded periplasmic space"/>
    <property type="evidence" value="ECO:0007669"/>
    <property type="project" value="TreeGrafter"/>
</dbReference>
<evidence type="ECO:0000256" key="9">
    <source>
        <dbReference type="ARBA" id="ARBA00023186"/>
    </source>
</evidence>
<evidence type="ECO:0000313" key="13">
    <source>
        <dbReference type="Proteomes" id="UP000199758"/>
    </source>
</evidence>
<dbReference type="AlphaFoldDB" id="A0A1M5KFH0"/>
<dbReference type="InterPro" id="IPR004564">
    <property type="entry name" value="OM_lipoprot_carrier_LolA-like"/>
</dbReference>
<dbReference type="HAMAP" id="MF_00240">
    <property type="entry name" value="LolA"/>
    <property type="match status" value="1"/>
</dbReference>
<dbReference type="PANTHER" id="PTHR35869">
    <property type="entry name" value="OUTER-MEMBRANE LIPOPROTEIN CARRIER PROTEIN"/>
    <property type="match status" value="1"/>
</dbReference>
<feature type="chain" id="PRO_5013411188" description="Outer-membrane lipoprotein carrier protein" evidence="10">
    <location>
        <begin position="24"/>
        <end position="221"/>
    </location>
</feature>
<protein>
    <recommendedName>
        <fullName evidence="4 10">Outer-membrane lipoprotein carrier protein</fullName>
    </recommendedName>
</protein>
<evidence type="ECO:0000256" key="3">
    <source>
        <dbReference type="ARBA" id="ARBA00011245"/>
    </source>
</evidence>
<evidence type="ECO:0000256" key="11">
    <source>
        <dbReference type="SAM" id="MobiDB-lite"/>
    </source>
</evidence>
<accession>A0A1M5KFH0</accession>
<dbReference type="GO" id="GO:0042953">
    <property type="term" value="P:lipoprotein transport"/>
    <property type="evidence" value="ECO:0007669"/>
    <property type="project" value="InterPro"/>
</dbReference>
<keyword evidence="5 10" id="KW-0813">Transport</keyword>
<dbReference type="NCBIfam" id="TIGR00547">
    <property type="entry name" value="lolA"/>
    <property type="match status" value="1"/>
</dbReference>
<dbReference type="Proteomes" id="UP000199758">
    <property type="component" value="Unassembled WGS sequence"/>
</dbReference>
<evidence type="ECO:0000313" key="12">
    <source>
        <dbReference type="EMBL" id="SHG51239.1"/>
    </source>
</evidence>
<comment type="subunit">
    <text evidence="3 10">Monomer.</text>
</comment>
<evidence type="ECO:0000256" key="6">
    <source>
        <dbReference type="ARBA" id="ARBA00022729"/>
    </source>
</evidence>
<proteinExistence type="inferred from homology"/>
<dbReference type="EMBL" id="FQWZ01000001">
    <property type="protein sequence ID" value="SHG51239.1"/>
    <property type="molecule type" value="Genomic_DNA"/>
</dbReference>
<dbReference type="InterPro" id="IPR029046">
    <property type="entry name" value="LolA/LolB/LppX"/>
</dbReference>
<organism evidence="12 13">
    <name type="scientific">Hydrocarboniphaga daqingensis</name>
    <dbReference type="NCBI Taxonomy" id="490188"/>
    <lineage>
        <taxon>Bacteria</taxon>
        <taxon>Pseudomonadati</taxon>
        <taxon>Pseudomonadota</taxon>
        <taxon>Gammaproteobacteria</taxon>
        <taxon>Nevskiales</taxon>
        <taxon>Nevskiaceae</taxon>
        <taxon>Hydrocarboniphaga</taxon>
    </lineage>
</organism>
<dbReference type="CDD" id="cd16325">
    <property type="entry name" value="LolA"/>
    <property type="match status" value="1"/>
</dbReference>
<evidence type="ECO:0000256" key="2">
    <source>
        <dbReference type="ARBA" id="ARBA00007615"/>
    </source>
</evidence>
<reference evidence="12 13" key="1">
    <citation type="submission" date="2016-11" db="EMBL/GenBank/DDBJ databases">
        <authorList>
            <person name="Jaros S."/>
            <person name="Januszkiewicz K."/>
            <person name="Wedrychowicz H."/>
        </authorList>
    </citation>
    <scope>NUCLEOTIDE SEQUENCE [LARGE SCALE GENOMIC DNA]</scope>
    <source>
        <strain evidence="12 13">CGMCC 1.7049</strain>
    </source>
</reference>
<keyword evidence="12" id="KW-0449">Lipoprotein</keyword>
<dbReference type="Gene3D" id="2.50.20.10">
    <property type="entry name" value="Lipoprotein localisation LolA/LolB/LppX"/>
    <property type="match status" value="1"/>
</dbReference>
<keyword evidence="8 10" id="KW-0653">Protein transport</keyword>
<evidence type="ECO:0000256" key="8">
    <source>
        <dbReference type="ARBA" id="ARBA00022927"/>
    </source>
</evidence>
<dbReference type="GO" id="GO:0044874">
    <property type="term" value="P:lipoprotein localization to outer membrane"/>
    <property type="evidence" value="ECO:0007669"/>
    <property type="project" value="UniProtKB-UniRule"/>
</dbReference>
<dbReference type="STRING" id="490188.SAMN04488068_0519"/>
<dbReference type="InterPro" id="IPR018323">
    <property type="entry name" value="OM_lipoprot_carrier_LolA_Pbac"/>
</dbReference>
<keyword evidence="9 10" id="KW-0143">Chaperone</keyword>
<dbReference type="PANTHER" id="PTHR35869:SF1">
    <property type="entry name" value="OUTER-MEMBRANE LIPOPROTEIN CARRIER PROTEIN"/>
    <property type="match status" value="1"/>
</dbReference>